<protein>
    <submittedName>
        <fullName evidence="1">Uncharacterized protein</fullName>
    </submittedName>
</protein>
<name>A0A6B2NMC8_9RHOB</name>
<dbReference type="RefSeq" id="WP_164128385.1">
    <property type="nucleotide sequence ID" value="NZ_JAAGOX010000008.1"/>
</dbReference>
<proteinExistence type="predicted"/>
<comment type="caution">
    <text evidence="1">The sequence shown here is derived from an EMBL/GenBank/DDBJ whole genome shotgun (WGS) entry which is preliminary data.</text>
</comment>
<dbReference type="AlphaFoldDB" id="A0A6B2NMC8"/>
<sequence length="121" mass="13587">MNAALADAALGRESLFDRLGDLDERQPVDPRPNECLQLRVAVNAGRRSRAMVSAVIRDRDRFRFKRVQTGFDGLSKTVRMQFQTLPLNRSRGAEQFVRFPELAQRGVQIAPEAHGALLLAL</sequence>
<evidence type="ECO:0000313" key="1">
    <source>
        <dbReference type="EMBL" id="NDW44400.1"/>
    </source>
</evidence>
<accession>A0A6B2NMC8</accession>
<reference evidence="1" key="1">
    <citation type="submission" date="2020-02" db="EMBL/GenBank/DDBJ databases">
        <title>Delineation of the pyrene-degrading pathway in Roseobacter clade bacteria by genomic analysis.</title>
        <authorList>
            <person name="Zhou H."/>
            <person name="Wang H."/>
        </authorList>
    </citation>
    <scope>NUCLEOTIDE SEQUENCE</scope>
    <source>
        <strain evidence="1">PrR005</strain>
    </source>
</reference>
<organism evidence="1">
    <name type="scientific">Ruegeria sp. PrR005</name>
    <dbReference type="NCBI Taxonomy" id="2706882"/>
    <lineage>
        <taxon>Bacteria</taxon>
        <taxon>Pseudomonadati</taxon>
        <taxon>Pseudomonadota</taxon>
        <taxon>Alphaproteobacteria</taxon>
        <taxon>Rhodobacterales</taxon>
        <taxon>Roseobacteraceae</taxon>
        <taxon>Ruegeria</taxon>
    </lineage>
</organism>
<dbReference type="EMBL" id="JAAGOX010000008">
    <property type="protein sequence ID" value="NDW44400.1"/>
    <property type="molecule type" value="Genomic_DNA"/>
</dbReference>
<gene>
    <name evidence="1" type="ORF">G0P99_05470</name>
</gene>